<dbReference type="VEuPathDB" id="FungiDB:SPPG_03762"/>
<evidence type="ECO:0000256" key="2">
    <source>
        <dbReference type="ARBA" id="ARBA00022670"/>
    </source>
</evidence>
<keyword evidence="4 5" id="KW-0720">Serine protease</keyword>
<dbReference type="PANTHER" id="PTHR43806:SF11">
    <property type="entry name" value="CEREVISIN-RELATED"/>
    <property type="match status" value="1"/>
</dbReference>
<evidence type="ECO:0000256" key="4">
    <source>
        <dbReference type="ARBA" id="ARBA00022825"/>
    </source>
</evidence>
<dbReference type="InterPro" id="IPR010259">
    <property type="entry name" value="S8pro/Inhibitor_I9"/>
</dbReference>
<evidence type="ECO:0000313" key="10">
    <source>
        <dbReference type="EMBL" id="KND00635.1"/>
    </source>
</evidence>
<comment type="similarity">
    <text evidence="1 5 6">Belongs to the peptidase S8 family.</text>
</comment>
<feature type="chain" id="PRO_5005539994" description="Peptidase S8/S53 domain-containing protein" evidence="7">
    <location>
        <begin position="19"/>
        <end position="393"/>
    </location>
</feature>
<dbReference type="PROSITE" id="PS51892">
    <property type="entry name" value="SUBTILASE"/>
    <property type="match status" value="1"/>
</dbReference>
<dbReference type="PROSITE" id="PS00138">
    <property type="entry name" value="SUBTILASE_SER"/>
    <property type="match status" value="1"/>
</dbReference>
<dbReference type="GO" id="GO:0004252">
    <property type="term" value="F:serine-type endopeptidase activity"/>
    <property type="evidence" value="ECO:0007669"/>
    <property type="project" value="UniProtKB-UniRule"/>
</dbReference>
<evidence type="ECO:0000256" key="5">
    <source>
        <dbReference type="PROSITE-ProRule" id="PRU01240"/>
    </source>
</evidence>
<evidence type="ECO:0000259" key="9">
    <source>
        <dbReference type="Pfam" id="PF05922"/>
    </source>
</evidence>
<dbReference type="InterPro" id="IPR050131">
    <property type="entry name" value="Peptidase_S8_subtilisin-like"/>
</dbReference>
<dbReference type="GO" id="GO:0005615">
    <property type="term" value="C:extracellular space"/>
    <property type="evidence" value="ECO:0007669"/>
    <property type="project" value="TreeGrafter"/>
</dbReference>
<dbReference type="CDD" id="cd04077">
    <property type="entry name" value="Peptidases_S8_PCSK9_ProteinaseK_like"/>
    <property type="match status" value="1"/>
</dbReference>
<evidence type="ECO:0000256" key="1">
    <source>
        <dbReference type="ARBA" id="ARBA00011073"/>
    </source>
</evidence>
<keyword evidence="3 5" id="KW-0378">Hydrolase</keyword>
<evidence type="ECO:0000256" key="7">
    <source>
        <dbReference type="SAM" id="SignalP"/>
    </source>
</evidence>
<dbReference type="Pfam" id="PF00082">
    <property type="entry name" value="Peptidase_S8"/>
    <property type="match status" value="1"/>
</dbReference>
<dbReference type="InterPro" id="IPR022398">
    <property type="entry name" value="Peptidase_S8_His-AS"/>
</dbReference>
<dbReference type="InterPro" id="IPR015500">
    <property type="entry name" value="Peptidase_S8_subtilisin-rel"/>
</dbReference>
<feature type="active site" description="Charge relay system" evidence="5">
    <location>
        <position position="188"/>
    </location>
</feature>
<dbReference type="RefSeq" id="XP_016608674.1">
    <property type="nucleotide sequence ID" value="XM_016752011.1"/>
</dbReference>
<feature type="domain" description="Inhibitor I9" evidence="9">
    <location>
        <begin position="33"/>
        <end position="115"/>
    </location>
</feature>
<evidence type="ECO:0000313" key="11">
    <source>
        <dbReference type="Proteomes" id="UP000053201"/>
    </source>
</evidence>
<accession>A0A0L0HIE0</accession>
<dbReference type="InterPro" id="IPR023827">
    <property type="entry name" value="Peptidase_S8_Asp-AS"/>
</dbReference>
<gene>
    <name evidence="10" type="ORF">SPPG_03762</name>
</gene>
<dbReference type="InterPro" id="IPR037045">
    <property type="entry name" value="S8pro/Inhibitor_I9_sf"/>
</dbReference>
<dbReference type="OMA" id="CGIDYVT"/>
<evidence type="ECO:0000259" key="8">
    <source>
        <dbReference type="Pfam" id="PF00082"/>
    </source>
</evidence>
<keyword evidence="11" id="KW-1185">Reference proteome</keyword>
<dbReference type="PANTHER" id="PTHR43806">
    <property type="entry name" value="PEPTIDASE S8"/>
    <property type="match status" value="1"/>
</dbReference>
<dbReference type="PROSITE" id="PS00136">
    <property type="entry name" value="SUBTILASE_ASP"/>
    <property type="match status" value="1"/>
</dbReference>
<evidence type="ECO:0000256" key="6">
    <source>
        <dbReference type="RuleBase" id="RU003355"/>
    </source>
</evidence>
<dbReference type="EMBL" id="KQ257455">
    <property type="protein sequence ID" value="KND00635.1"/>
    <property type="molecule type" value="Genomic_DNA"/>
</dbReference>
<evidence type="ECO:0000256" key="3">
    <source>
        <dbReference type="ARBA" id="ARBA00022801"/>
    </source>
</evidence>
<dbReference type="GO" id="GO:0006508">
    <property type="term" value="P:proteolysis"/>
    <property type="evidence" value="ECO:0007669"/>
    <property type="project" value="UniProtKB-KW"/>
</dbReference>
<organism evidence="10 11">
    <name type="scientific">Spizellomyces punctatus (strain DAOM BR117)</name>
    <dbReference type="NCBI Taxonomy" id="645134"/>
    <lineage>
        <taxon>Eukaryota</taxon>
        <taxon>Fungi</taxon>
        <taxon>Fungi incertae sedis</taxon>
        <taxon>Chytridiomycota</taxon>
        <taxon>Chytridiomycota incertae sedis</taxon>
        <taxon>Chytridiomycetes</taxon>
        <taxon>Spizellomycetales</taxon>
        <taxon>Spizellomycetaceae</taxon>
        <taxon>Spizellomyces</taxon>
    </lineage>
</organism>
<proteinExistence type="inferred from homology"/>
<keyword evidence="7" id="KW-0732">Signal</keyword>
<evidence type="ECO:0008006" key="12">
    <source>
        <dbReference type="Google" id="ProtNLM"/>
    </source>
</evidence>
<name>A0A0L0HIE0_SPIPD</name>
<dbReference type="STRING" id="645134.A0A0L0HIE0"/>
<keyword evidence="2 5" id="KW-0645">Protease</keyword>
<reference evidence="10 11" key="1">
    <citation type="submission" date="2009-08" db="EMBL/GenBank/DDBJ databases">
        <title>The Genome Sequence of Spizellomyces punctatus strain DAOM BR117.</title>
        <authorList>
            <consortium name="The Broad Institute Genome Sequencing Platform"/>
            <person name="Russ C."/>
            <person name="Cuomo C."/>
            <person name="Shea T."/>
            <person name="Young S.K."/>
            <person name="Zeng Q."/>
            <person name="Koehrsen M."/>
            <person name="Haas B."/>
            <person name="Borodovsky M."/>
            <person name="Guigo R."/>
            <person name="Alvarado L."/>
            <person name="Berlin A."/>
            <person name="Bochicchio J."/>
            <person name="Borenstein D."/>
            <person name="Chapman S."/>
            <person name="Chen Z."/>
            <person name="Engels R."/>
            <person name="Freedman E."/>
            <person name="Gellesch M."/>
            <person name="Goldberg J."/>
            <person name="Griggs A."/>
            <person name="Gujja S."/>
            <person name="Heiman D."/>
            <person name="Hepburn T."/>
            <person name="Howarth C."/>
            <person name="Jen D."/>
            <person name="Larson L."/>
            <person name="Lewis B."/>
            <person name="Mehta T."/>
            <person name="Park D."/>
            <person name="Pearson M."/>
            <person name="Roberts A."/>
            <person name="Saif S."/>
            <person name="Shenoy N."/>
            <person name="Sisk P."/>
            <person name="Stolte C."/>
            <person name="Sykes S."/>
            <person name="Thomson T."/>
            <person name="Walk T."/>
            <person name="White J."/>
            <person name="Yandava C."/>
            <person name="Burger G."/>
            <person name="Gray M.W."/>
            <person name="Holland P.W.H."/>
            <person name="King N."/>
            <person name="Lang F.B.F."/>
            <person name="Roger A.J."/>
            <person name="Ruiz-Trillo I."/>
            <person name="Lander E."/>
            <person name="Nusbaum C."/>
        </authorList>
    </citation>
    <scope>NUCLEOTIDE SEQUENCE [LARGE SCALE GENOMIC DNA]</scope>
    <source>
        <strain evidence="10 11">DAOM BR117</strain>
    </source>
</reference>
<sequence length="393" mass="40416">MVRLTSFLCLVLASVASASPVLQKRAGDVIPGQYIITFKESNNFAPRNVDALINDILGSVKTDLRRAESAELLHKYDFGSGQLQGFAAKLEADALTKVQAHPEVQAIEPDTVVTLEATQSGLDRGLWGIDSLDGRVDGSYTYPDSAGAGVDAYVIDTGVTVNHPDLRGRATWGASFTGESGQTDGNGHGTHVAGTIGGSTYGVAKKVNIIGVRVLGADGSGSNSGVVAGMNWVADRARSTGRKSVANMSLGGSKSSATDNAARALINANVALAVAAGNSAKDSCTGSPSNVKEAFTVAASDVNNRFASFSEFGPCVDIIAPGVQIKSAWNNGGTNTISGTSMATPHVTGALAVAYSQRSFSSPAEAFQFILSKAKTNAISGVPSGTPNKFLQI</sequence>
<dbReference type="InterPro" id="IPR000209">
    <property type="entry name" value="Peptidase_S8/S53_dom"/>
</dbReference>
<dbReference type="SUPFAM" id="SSF52743">
    <property type="entry name" value="Subtilisin-like"/>
    <property type="match status" value="1"/>
</dbReference>
<dbReference type="Gene3D" id="3.30.70.80">
    <property type="entry name" value="Peptidase S8 propeptide/proteinase inhibitor I9"/>
    <property type="match status" value="1"/>
</dbReference>
<feature type="active site" description="Charge relay system" evidence="5">
    <location>
        <position position="341"/>
    </location>
</feature>
<dbReference type="InterPro" id="IPR023828">
    <property type="entry name" value="Peptidase_S8_Ser-AS"/>
</dbReference>
<dbReference type="AlphaFoldDB" id="A0A0L0HIE0"/>
<dbReference type="SUPFAM" id="SSF54897">
    <property type="entry name" value="Protease propeptides/inhibitors"/>
    <property type="match status" value="1"/>
</dbReference>
<dbReference type="Gene3D" id="3.40.50.200">
    <property type="entry name" value="Peptidase S8/S53 domain"/>
    <property type="match status" value="1"/>
</dbReference>
<dbReference type="eggNOG" id="KOG1153">
    <property type="taxonomic scope" value="Eukaryota"/>
</dbReference>
<dbReference type="PROSITE" id="PS00137">
    <property type="entry name" value="SUBTILASE_HIS"/>
    <property type="match status" value="1"/>
</dbReference>
<dbReference type="GeneID" id="27687252"/>
<dbReference type="OrthoDB" id="206201at2759"/>
<feature type="domain" description="Peptidase S8/S53" evidence="8">
    <location>
        <begin position="154"/>
        <end position="380"/>
    </location>
</feature>
<protein>
    <recommendedName>
        <fullName evidence="12">Peptidase S8/S53 domain-containing protein</fullName>
    </recommendedName>
</protein>
<dbReference type="FunFam" id="3.40.50.200:FF:000014">
    <property type="entry name" value="Proteinase K"/>
    <property type="match status" value="1"/>
</dbReference>
<dbReference type="Proteomes" id="UP000053201">
    <property type="component" value="Unassembled WGS sequence"/>
</dbReference>
<dbReference type="InterPro" id="IPR034193">
    <property type="entry name" value="PCSK9_ProteinaseK-like"/>
</dbReference>
<dbReference type="Pfam" id="PF05922">
    <property type="entry name" value="Inhibitor_I9"/>
    <property type="match status" value="1"/>
</dbReference>
<dbReference type="InterPro" id="IPR036852">
    <property type="entry name" value="Peptidase_S8/S53_dom_sf"/>
</dbReference>
<feature type="signal peptide" evidence="7">
    <location>
        <begin position="1"/>
        <end position="18"/>
    </location>
</feature>
<feature type="active site" description="Charge relay system" evidence="5">
    <location>
        <position position="156"/>
    </location>
</feature>
<dbReference type="PRINTS" id="PR00723">
    <property type="entry name" value="SUBTILISIN"/>
</dbReference>
<dbReference type="InParanoid" id="A0A0L0HIE0"/>